<evidence type="ECO:0000313" key="1">
    <source>
        <dbReference type="EMBL" id="KAI4386906.1"/>
    </source>
</evidence>
<name>A0ACB9S8Q1_9MYRT</name>
<reference evidence="2" key="1">
    <citation type="journal article" date="2023" name="Front. Plant Sci.">
        <title>Chromosomal-level genome assembly of Melastoma candidum provides insights into trichome evolution.</title>
        <authorList>
            <person name="Zhong Y."/>
            <person name="Wu W."/>
            <person name="Sun C."/>
            <person name="Zou P."/>
            <person name="Liu Y."/>
            <person name="Dai S."/>
            <person name="Zhou R."/>
        </authorList>
    </citation>
    <scope>NUCLEOTIDE SEQUENCE [LARGE SCALE GENOMIC DNA]</scope>
</reference>
<keyword evidence="2" id="KW-1185">Reference proteome</keyword>
<dbReference type="EMBL" id="CM042881">
    <property type="protein sequence ID" value="KAI4386906.1"/>
    <property type="molecule type" value="Genomic_DNA"/>
</dbReference>
<proteinExistence type="predicted"/>
<comment type="caution">
    <text evidence="1">The sequence shown here is derived from an EMBL/GenBank/DDBJ whole genome shotgun (WGS) entry which is preliminary data.</text>
</comment>
<protein>
    <submittedName>
        <fullName evidence="1">Uncharacterized protein</fullName>
    </submittedName>
</protein>
<dbReference type="Proteomes" id="UP001057402">
    <property type="component" value="Chromosome 2"/>
</dbReference>
<gene>
    <name evidence="1" type="ORF">MLD38_004783</name>
</gene>
<organism evidence="1 2">
    <name type="scientific">Melastoma candidum</name>
    <dbReference type="NCBI Taxonomy" id="119954"/>
    <lineage>
        <taxon>Eukaryota</taxon>
        <taxon>Viridiplantae</taxon>
        <taxon>Streptophyta</taxon>
        <taxon>Embryophyta</taxon>
        <taxon>Tracheophyta</taxon>
        <taxon>Spermatophyta</taxon>
        <taxon>Magnoliopsida</taxon>
        <taxon>eudicotyledons</taxon>
        <taxon>Gunneridae</taxon>
        <taxon>Pentapetalae</taxon>
        <taxon>rosids</taxon>
        <taxon>malvids</taxon>
        <taxon>Myrtales</taxon>
        <taxon>Melastomataceae</taxon>
        <taxon>Melastomatoideae</taxon>
        <taxon>Melastomateae</taxon>
        <taxon>Melastoma</taxon>
    </lineage>
</organism>
<evidence type="ECO:0000313" key="2">
    <source>
        <dbReference type="Proteomes" id="UP001057402"/>
    </source>
</evidence>
<sequence length="305" mass="34036">MGDSPDYSGNGGNMKAVMITGKIMVLAIVVLLVVVVAVLFLHLYARWFQWRIMEEESSFHDRSSRRRRRFVFVPGQDPTTAPRRGLDLAVLRSIPVVVYRPEDFEEGLECAVCLCDVIEDERTRILPKCNHGFHVGCIDMWFQSHSTCPLCRNPVHMGYRGLNKVRGGEPCHAESSLVRDELSERRTNAEASYFPVNMLSWGDEARVRSTNGILDRANHNQPPCFLGESSSSMCGNRPGQNALVIEIPRQTSEDTGSPLPSVGPPDNMKSPVSGRLGSFKRLLSRERKVSPRRPNGNATADIEQG</sequence>
<accession>A0ACB9S8Q1</accession>